<dbReference type="OrthoDB" id="24648at10239"/>
<protein>
    <submittedName>
        <fullName evidence="1">Uncharacterized protein</fullName>
    </submittedName>
</protein>
<proteinExistence type="predicted"/>
<dbReference type="EMBL" id="MT151386">
    <property type="protein sequence ID" value="QIW89161.1"/>
    <property type="molecule type" value="Genomic_DNA"/>
</dbReference>
<name>A0A6H0X5F8_BPTWO</name>
<organism evidence="1 2">
    <name type="scientific">Staphylococcus phage Twort (strain DSM 17442 / HER 48)</name>
    <name type="common">Bacteriophage Twort</name>
    <dbReference type="NCBI Taxonomy" id="2908167"/>
    <lineage>
        <taxon>Viruses</taxon>
        <taxon>Duplodnaviria</taxon>
        <taxon>Heunggongvirae</taxon>
        <taxon>Uroviricota</taxon>
        <taxon>Caudoviricetes</taxon>
        <taxon>Herelleviridae</taxon>
        <taxon>Twortvirinae</taxon>
        <taxon>Twortvirus</taxon>
        <taxon>Twortvirus twort</taxon>
    </lineage>
</organism>
<organismHost>
    <name type="scientific">Twortvirus twort</name>
    <dbReference type="NCBI Taxonomy" id="55510"/>
</organismHost>
<sequence>MDFSFTSFEDERIAMRISEGIYYFKEEPIYWIEHIEENSDEYVFVYAIQDKKEEKPQKAYKVEEVTKTLKGGTYLSNRIKSLIPVKKQYKKVYKEPLFVANIIPSGIGIDTITGRSGKGFFERQREERITTSKGVTVKGGDYTGVFITLENIKWNRSYTPLESVVEYYKQTKEGRINV</sequence>
<dbReference type="RefSeq" id="YP_238623.1">
    <property type="nucleotide sequence ID" value="NC_007021.1"/>
</dbReference>
<reference evidence="1 2" key="1">
    <citation type="submission" date="2020-03" db="EMBL/GenBank/DDBJ databases">
        <title>Variable regions in the genome of staphylococcal bacteriophage Twort.</title>
        <authorList>
            <person name="Glowacka-Rutkowska A."/>
            <person name="Gawor J."/>
            <person name="Lobocka M."/>
        </authorList>
    </citation>
    <scope>NUCLEOTIDE SEQUENCE [LARGE SCALE GENOMIC DNA]</scope>
</reference>
<gene>
    <name evidence="1" type="ORF">TwortDSMZ_163</name>
</gene>
<accession>A0A6H0X5F8</accession>
<dbReference type="KEGG" id="vg:5130331"/>
<evidence type="ECO:0000313" key="2">
    <source>
        <dbReference type="Proteomes" id="UP000503318"/>
    </source>
</evidence>
<evidence type="ECO:0000313" key="1">
    <source>
        <dbReference type="EMBL" id="QIW89161.1"/>
    </source>
</evidence>
<dbReference type="Proteomes" id="UP000503318">
    <property type="component" value="Segment"/>
</dbReference>